<evidence type="ECO:0000313" key="1">
    <source>
        <dbReference type="EMBL" id="GEQ12675.1"/>
    </source>
</evidence>
<dbReference type="EMBL" id="BKBA01000003">
    <property type="protein sequence ID" value="GEQ12675.1"/>
    <property type="molecule type" value="Genomic_DNA"/>
</dbReference>
<accession>A0A512SXP4</accession>
<dbReference type="RefSeq" id="WP_147062167.1">
    <property type="nucleotide sequence ID" value="NZ_BAABDN010000001.1"/>
</dbReference>
<sequence>MRQTFSTRPTDEGAAVFDRRAAALVVLALAAAIGLSGPTFSSAAFTTTTASTVTIKAASDWTPPVVTMVAPPTPVVGTVTLTANASDADSGVRDVTIEQRAAGAGSWTTVCTTATAPYSCAWNTTSVPDGTYDVRARAVDRAGYSTTSTSVRTSVANTTAVVLASPGSFVRGAVPLSASIQNSGGLTYTVQIQSSVAGANTWTPLCSNLSSPYSCSWTTTGAANGTYDLRAVATTGSSTFTSAVVPNVTVDNLGPTVTMTDPGTPLRGIRTFAATASDAHSGIDQVALQYALSGSSTWQVLCTRTATPYSCSFDTATLADGTYSFRAVARDVAGNVTTSASVTNRVVDNTVSSVSMVDPGAVLAGTVSLAANATSTAPITSVRIQYATTGSSTWTDVCTDTTSPYACPWDTTKVADGAYDFRAILTPATGPTTTSAVVTGSRVENDPLRGVDVQAINGGSTAGLLETGDRMTFTWNAQLNLASVTSGWTGANQTVSVDVTGRSLTISRSGGSVNLGSVDLIQSYTKNPVKFDGTMTASTTTVGGVARTTITVVLGARTSGGGGLLNTVTQPGAMVWNPSGTVTDLNGRACSTAPVTESGAMDVEF</sequence>
<gene>
    <name evidence="1" type="ORF">KLO01_07220</name>
</gene>
<reference evidence="1 2" key="1">
    <citation type="submission" date="2019-07" db="EMBL/GenBank/DDBJ databases">
        <title>Whole genome shotgun sequence of Knoellia locipacati NBRC 109775.</title>
        <authorList>
            <person name="Hosoyama A."/>
            <person name="Uohara A."/>
            <person name="Ohji S."/>
            <person name="Ichikawa N."/>
        </authorList>
    </citation>
    <scope>NUCLEOTIDE SEQUENCE [LARGE SCALE GENOMIC DNA]</scope>
    <source>
        <strain evidence="1 2">NBRC 109775</strain>
    </source>
</reference>
<dbReference type="GO" id="GO:0005975">
    <property type="term" value="P:carbohydrate metabolic process"/>
    <property type="evidence" value="ECO:0007669"/>
    <property type="project" value="UniProtKB-ARBA"/>
</dbReference>
<dbReference type="OrthoDB" id="5241786at2"/>
<organism evidence="1 2">
    <name type="scientific">Knoellia locipacati</name>
    <dbReference type="NCBI Taxonomy" id="882824"/>
    <lineage>
        <taxon>Bacteria</taxon>
        <taxon>Bacillati</taxon>
        <taxon>Actinomycetota</taxon>
        <taxon>Actinomycetes</taxon>
        <taxon>Micrococcales</taxon>
        <taxon>Intrasporangiaceae</taxon>
        <taxon>Knoellia</taxon>
    </lineage>
</organism>
<proteinExistence type="predicted"/>
<keyword evidence="2" id="KW-1185">Reference proteome</keyword>
<dbReference type="AlphaFoldDB" id="A0A512SXP4"/>
<evidence type="ECO:0008006" key="3">
    <source>
        <dbReference type="Google" id="ProtNLM"/>
    </source>
</evidence>
<dbReference type="InterPro" id="IPR013783">
    <property type="entry name" value="Ig-like_fold"/>
</dbReference>
<comment type="caution">
    <text evidence="1">The sequence shown here is derived from an EMBL/GenBank/DDBJ whole genome shotgun (WGS) entry which is preliminary data.</text>
</comment>
<name>A0A512SXP4_9MICO</name>
<protein>
    <recommendedName>
        <fullName evidence="3">Signal peptidase I</fullName>
    </recommendedName>
</protein>
<evidence type="ECO:0000313" key="2">
    <source>
        <dbReference type="Proteomes" id="UP000321793"/>
    </source>
</evidence>
<dbReference type="Pfam" id="PF17957">
    <property type="entry name" value="Big_7"/>
    <property type="match status" value="3"/>
</dbReference>
<dbReference type="Proteomes" id="UP000321793">
    <property type="component" value="Unassembled WGS sequence"/>
</dbReference>
<dbReference type="Gene3D" id="2.60.40.10">
    <property type="entry name" value="Immunoglobulins"/>
    <property type="match status" value="4"/>
</dbReference>